<feature type="transmembrane region" description="Helical" evidence="7">
    <location>
        <begin position="12"/>
        <end position="43"/>
    </location>
</feature>
<keyword evidence="6" id="KW-0411">Iron-sulfur</keyword>
<evidence type="ECO:0000259" key="8">
    <source>
        <dbReference type="PROSITE" id="PS51379"/>
    </source>
</evidence>
<gene>
    <name evidence="9" type="ORF">JHL18_16240</name>
</gene>
<sequence>MSNILKLWKKYSFIILIGFIVLGLIDLRFAIAAIICMIAPIIISIFKGRFWCGNLCPRGSFYDNVVSKFSGKRKPPKLFKSYYFKAIVLTIMMAVFIPGVYKNWGDLYGIGMVFYRLIVVTTIIGVVLSLIYNHRTWCSFCPMGTLASIVSKFRKSKNVLKVSNTCVSCKLCEKKCPLGIVPYYYKGDVLSHPDCIQCGKCATACPKKAISYHR</sequence>
<dbReference type="InterPro" id="IPR051684">
    <property type="entry name" value="Electron_Trans/Redox"/>
</dbReference>
<evidence type="ECO:0000256" key="6">
    <source>
        <dbReference type="ARBA" id="ARBA00023014"/>
    </source>
</evidence>
<keyword evidence="7" id="KW-1133">Transmembrane helix</keyword>
<dbReference type="Pfam" id="PF12801">
    <property type="entry name" value="Fer4_5"/>
    <property type="match status" value="2"/>
</dbReference>
<dbReference type="Pfam" id="PF13187">
    <property type="entry name" value="Fer4_9"/>
    <property type="match status" value="1"/>
</dbReference>
<dbReference type="PANTHER" id="PTHR30176">
    <property type="entry name" value="FERREDOXIN-TYPE PROTEIN NAPH"/>
    <property type="match status" value="1"/>
</dbReference>
<dbReference type="EMBL" id="JAENHN010000046">
    <property type="protein sequence ID" value="MBK1812173.1"/>
    <property type="molecule type" value="Genomic_DNA"/>
</dbReference>
<keyword evidence="2" id="KW-0004">4Fe-4S</keyword>
<keyword evidence="7" id="KW-0812">Transmembrane</keyword>
<dbReference type="Gene3D" id="3.30.70.20">
    <property type="match status" value="1"/>
</dbReference>
<keyword evidence="1" id="KW-0813">Transport</keyword>
<feature type="domain" description="4Fe-4S ferredoxin-type" evidence="8">
    <location>
        <begin position="187"/>
        <end position="214"/>
    </location>
</feature>
<dbReference type="Proteomes" id="UP000596739">
    <property type="component" value="Unassembled WGS sequence"/>
</dbReference>
<name>A0ABS1ESA0_9CLOT</name>
<keyword evidence="3" id="KW-0479">Metal-binding</keyword>
<feature type="transmembrane region" description="Helical" evidence="7">
    <location>
        <begin position="113"/>
        <end position="133"/>
    </location>
</feature>
<accession>A0ABS1ESA0</accession>
<evidence type="ECO:0000256" key="4">
    <source>
        <dbReference type="ARBA" id="ARBA00022982"/>
    </source>
</evidence>
<evidence type="ECO:0000313" key="10">
    <source>
        <dbReference type="Proteomes" id="UP000596739"/>
    </source>
</evidence>
<proteinExistence type="predicted"/>
<dbReference type="InterPro" id="IPR017896">
    <property type="entry name" value="4Fe4S_Fe-S-bd"/>
</dbReference>
<evidence type="ECO:0000313" key="9">
    <source>
        <dbReference type="EMBL" id="MBK1812173.1"/>
    </source>
</evidence>
<dbReference type="RefSeq" id="WP_200271113.1">
    <property type="nucleotide sequence ID" value="NZ_JAENHN010000046.1"/>
</dbReference>
<dbReference type="SUPFAM" id="SSF54862">
    <property type="entry name" value="4Fe-4S ferredoxins"/>
    <property type="match status" value="1"/>
</dbReference>
<dbReference type="PANTHER" id="PTHR30176:SF3">
    <property type="entry name" value="FERREDOXIN-TYPE PROTEIN NAPH"/>
    <property type="match status" value="1"/>
</dbReference>
<feature type="transmembrane region" description="Helical" evidence="7">
    <location>
        <begin position="82"/>
        <end position="101"/>
    </location>
</feature>
<keyword evidence="10" id="KW-1185">Reference proteome</keyword>
<organism evidence="9 10">
    <name type="scientific">Clostridium yunnanense</name>
    <dbReference type="NCBI Taxonomy" id="2800325"/>
    <lineage>
        <taxon>Bacteria</taxon>
        <taxon>Bacillati</taxon>
        <taxon>Bacillota</taxon>
        <taxon>Clostridia</taxon>
        <taxon>Eubacteriales</taxon>
        <taxon>Clostridiaceae</taxon>
        <taxon>Clostridium</taxon>
    </lineage>
</organism>
<keyword evidence="5" id="KW-0408">Iron</keyword>
<dbReference type="InterPro" id="IPR017900">
    <property type="entry name" value="4Fe4S_Fe_S_CS"/>
</dbReference>
<evidence type="ECO:0000256" key="7">
    <source>
        <dbReference type="SAM" id="Phobius"/>
    </source>
</evidence>
<dbReference type="PROSITE" id="PS00198">
    <property type="entry name" value="4FE4S_FER_1"/>
    <property type="match status" value="1"/>
</dbReference>
<keyword evidence="7" id="KW-0472">Membrane</keyword>
<keyword evidence="4" id="KW-0249">Electron transport</keyword>
<evidence type="ECO:0000256" key="5">
    <source>
        <dbReference type="ARBA" id="ARBA00023004"/>
    </source>
</evidence>
<protein>
    <submittedName>
        <fullName evidence="9">4Fe-4S binding protein</fullName>
    </submittedName>
</protein>
<reference evidence="10" key="1">
    <citation type="submission" date="2021-01" db="EMBL/GenBank/DDBJ databases">
        <title>Genome public.</title>
        <authorList>
            <person name="Liu C."/>
            <person name="Sun Q."/>
        </authorList>
    </citation>
    <scope>NUCLEOTIDE SEQUENCE [LARGE SCALE GENOMIC DNA]</scope>
    <source>
        <strain evidence="10">YIM B02505</strain>
    </source>
</reference>
<comment type="caution">
    <text evidence="9">The sequence shown here is derived from an EMBL/GenBank/DDBJ whole genome shotgun (WGS) entry which is preliminary data.</text>
</comment>
<evidence type="ECO:0000256" key="2">
    <source>
        <dbReference type="ARBA" id="ARBA00022485"/>
    </source>
</evidence>
<dbReference type="PROSITE" id="PS51379">
    <property type="entry name" value="4FE4S_FER_2"/>
    <property type="match status" value="2"/>
</dbReference>
<evidence type="ECO:0000256" key="1">
    <source>
        <dbReference type="ARBA" id="ARBA00022448"/>
    </source>
</evidence>
<evidence type="ECO:0000256" key="3">
    <source>
        <dbReference type="ARBA" id="ARBA00022723"/>
    </source>
</evidence>
<feature type="domain" description="4Fe-4S ferredoxin-type" evidence="8">
    <location>
        <begin position="157"/>
        <end position="186"/>
    </location>
</feature>